<comment type="caution">
    <text evidence="1">The sequence shown here is derived from an EMBL/GenBank/DDBJ whole genome shotgun (WGS) entry which is preliminary data.</text>
</comment>
<name>A0A9W9ZUR4_9CNID</name>
<dbReference type="Proteomes" id="UP001163046">
    <property type="component" value="Unassembled WGS sequence"/>
</dbReference>
<accession>A0A9W9ZUR4</accession>
<reference evidence="1" key="1">
    <citation type="submission" date="2023-01" db="EMBL/GenBank/DDBJ databases">
        <title>Genome assembly of the deep-sea coral Lophelia pertusa.</title>
        <authorList>
            <person name="Herrera S."/>
            <person name="Cordes E."/>
        </authorList>
    </citation>
    <scope>NUCLEOTIDE SEQUENCE</scope>
    <source>
        <strain evidence="1">USNM1676648</strain>
        <tissue evidence="1">Polyp</tissue>
    </source>
</reference>
<organism evidence="1 2">
    <name type="scientific">Desmophyllum pertusum</name>
    <dbReference type="NCBI Taxonomy" id="174260"/>
    <lineage>
        <taxon>Eukaryota</taxon>
        <taxon>Metazoa</taxon>
        <taxon>Cnidaria</taxon>
        <taxon>Anthozoa</taxon>
        <taxon>Hexacorallia</taxon>
        <taxon>Scleractinia</taxon>
        <taxon>Caryophylliina</taxon>
        <taxon>Caryophylliidae</taxon>
        <taxon>Desmophyllum</taxon>
    </lineage>
</organism>
<dbReference type="AlphaFoldDB" id="A0A9W9ZUR4"/>
<evidence type="ECO:0000313" key="1">
    <source>
        <dbReference type="EMBL" id="KAJ7388191.1"/>
    </source>
</evidence>
<evidence type="ECO:0000313" key="2">
    <source>
        <dbReference type="Proteomes" id="UP001163046"/>
    </source>
</evidence>
<keyword evidence="2" id="KW-1185">Reference proteome</keyword>
<dbReference type="EMBL" id="MU825575">
    <property type="protein sequence ID" value="KAJ7388191.1"/>
    <property type="molecule type" value="Genomic_DNA"/>
</dbReference>
<gene>
    <name evidence="1" type="ORF">OS493_039334</name>
</gene>
<protein>
    <submittedName>
        <fullName evidence="1">Uncharacterized protein</fullName>
    </submittedName>
</protein>
<proteinExistence type="predicted"/>
<sequence>MTTHCVFFNLKSTSGSFEATEVLNPGRSEQTSPYRFYNQNCIQRINQPCSWWTQYMLFISGMDGGLRAMKTQSPELLHRLSRDAME</sequence>